<evidence type="ECO:0000313" key="3">
    <source>
        <dbReference type="Proteomes" id="UP000662111"/>
    </source>
</evidence>
<feature type="compositionally biased region" description="Low complexity" evidence="1">
    <location>
        <begin position="32"/>
        <end position="41"/>
    </location>
</feature>
<dbReference type="EMBL" id="BMLB01000004">
    <property type="protein sequence ID" value="GGK71561.1"/>
    <property type="molecule type" value="Genomic_DNA"/>
</dbReference>
<feature type="region of interest" description="Disordered" evidence="1">
    <location>
        <begin position="1"/>
        <end position="41"/>
    </location>
</feature>
<organism evidence="2 3">
    <name type="scientific">Ornithinimicrobium pekingense</name>
    <dbReference type="NCBI Taxonomy" id="384677"/>
    <lineage>
        <taxon>Bacteria</taxon>
        <taxon>Bacillati</taxon>
        <taxon>Actinomycetota</taxon>
        <taxon>Actinomycetes</taxon>
        <taxon>Micrococcales</taxon>
        <taxon>Ornithinimicrobiaceae</taxon>
        <taxon>Ornithinimicrobium</taxon>
    </lineage>
</organism>
<reference evidence="3" key="1">
    <citation type="journal article" date="2019" name="Int. J. Syst. Evol. Microbiol.">
        <title>The Global Catalogue of Microorganisms (GCM) 10K type strain sequencing project: providing services to taxonomists for standard genome sequencing and annotation.</title>
        <authorList>
            <consortium name="The Broad Institute Genomics Platform"/>
            <consortium name="The Broad Institute Genome Sequencing Center for Infectious Disease"/>
            <person name="Wu L."/>
            <person name="Ma J."/>
        </authorList>
    </citation>
    <scope>NUCLEOTIDE SEQUENCE [LARGE SCALE GENOMIC DNA]</scope>
    <source>
        <strain evidence="3">CGMCC 1.5362</strain>
    </source>
</reference>
<proteinExistence type="predicted"/>
<dbReference type="Proteomes" id="UP000662111">
    <property type="component" value="Unassembled WGS sequence"/>
</dbReference>
<evidence type="ECO:0000256" key="1">
    <source>
        <dbReference type="SAM" id="MobiDB-lite"/>
    </source>
</evidence>
<accession>A0ABQ2F884</accession>
<gene>
    <name evidence="2" type="ORF">GCM10011509_20060</name>
</gene>
<keyword evidence="3" id="KW-1185">Reference proteome</keyword>
<sequence>MNQHLDMLAARSMAHERERDLQQQLRQRRTPAQEAGPAPAAAHQWWSWVHEQLVRVHLAHAPTH</sequence>
<name>A0ABQ2F884_9MICO</name>
<dbReference type="RefSeq" id="WP_022922591.1">
    <property type="nucleotide sequence ID" value="NZ_BMLB01000004.1"/>
</dbReference>
<evidence type="ECO:0000313" key="2">
    <source>
        <dbReference type="EMBL" id="GGK71561.1"/>
    </source>
</evidence>
<protein>
    <submittedName>
        <fullName evidence="2">Uncharacterized protein</fullName>
    </submittedName>
</protein>
<comment type="caution">
    <text evidence="2">The sequence shown here is derived from an EMBL/GenBank/DDBJ whole genome shotgun (WGS) entry which is preliminary data.</text>
</comment>